<dbReference type="Proteomes" id="UP000886523">
    <property type="component" value="Unassembled WGS sequence"/>
</dbReference>
<accession>A0A9P6DT40</accession>
<feature type="region of interest" description="Disordered" evidence="2">
    <location>
        <begin position="423"/>
        <end position="503"/>
    </location>
</feature>
<feature type="compositionally biased region" description="Acidic residues" evidence="2">
    <location>
        <begin position="71"/>
        <end position="100"/>
    </location>
</feature>
<keyword evidence="4" id="KW-1185">Reference proteome</keyword>
<evidence type="ECO:0000313" key="3">
    <source>
        <dbReference type="EMBL" id="KAF9513891.1"/>
    </source>
</evidence>
<sequence>TTGRRRPPSRCNTPKPIFHLDNAACSPRKSACSRPELARPIFLESTRVPLPPPRGHEHYPMVGPRANYECNWEEEEGSSSDDDQVFCSDDGSDDEPDSDDWLFAPGPSRIPRTRRCVPLMTTATVARLRRRASFQEAHKRRFGLLFPLESDSMEERQALRHGGKLARYHDLVVPKPIAPASIKRKQKAQAKRHVLAAPSRSPVVVSPSRISSTSSFHSSPPSELFESSSASSVSTAPSSTRPPSCIKPSRLIPVPESECPLFQLSLTLKLEAESSIQQERDRVAQAEEEAFQAASQLASLYINTKKAALRARRRRIAERTLLEKLSFPSSVLTQSLKTRFFDLTGGYASPSSPPEHHSPKPFFTAMPMRPYGARATSSAVAHAFPEVHHPALSSETYRTIVELETYIHRPRVKPLASFLRPRMACRESQSRSRSRGRYSSGHWGDEDDEDDLYGRPVVDDDEDEEDLDDVEGAGDYGHEDEDEDDDHLPIQRVPGSQQPQHRHRHIVLQDSQFFRVYAVEMATRVKYAGCSPHLIMSAYGRWHSDAFFRVAKHKKELCVACGGVGLERWRKRRVGSTLRVECTPT</sequence>
<feature type="region of interest" description="Disordered" evidence="2">
    <location>
        <begin position="71"/>
        <end position="109"/>
    </location>
</feature>
<dbReference type="AlphaFoldDB" id="A0A9P6DT40"/>
<feature type="coiled-coil region" evidence="1">
    <location>
        <begin position="269"/>
        <end position="296"/>
    </location>
</feature>
<evidence type="ECO:0000256" key="1">
    <source>
        <dbReference type="SAM" id="Coils"/>
    </source>
</evidence>
<feature type="non-terminal residue" evidence="3">
    <location>
        <position position="1"/>
    </location>
</feature>
<reference evidence="3" key="1">
    <citation type="journal article" date="2020" name="Nat. Commun.">
        <title>Large-scale genome sequencing of mycorrhizal fungi provides insights into the early evolution of symbiotic traits.</title>
        <authorList>
            <person name="Miyauchi S."/>
            <person name="Kiss E."/>
            <person name="Kuo A."/>
            <person name="Drula E."/>
            <person name="Kohler A."/>
            <person name="Sanchez-Garcia M."/>
            <person name="Morin E."/>
            <person name="Andreopoulos B."/>
            <person name="Barry K.W."/>
            <person name="Bonito G."/>
            <person name="Buee M."/>
            <person name="Carver A."/>
            <person name="Chen C."/>
            <person name="Cichocki N."/>
            <person name="Clum A."/>
            <person name="Culley D."/>
            <person name="Crous P.W."/>
            <person name="Fauchery L."/>
            <person name="Girlanda M."/>
            <person name="Hayes R.D."/>
            <person name="Keri Z."/>
            <person name="LaButti K."/>
            <person name="Lipzen A."/>
            <person name="Lombard V."/>
            <person name="Magnuson J."/>
            <person name="Maillard F."/>
            <person name="Murat C."/>
            <person name="Nolan M."/>
            <person name="Ohm R.A."/>
            <person name="Pangilinan J."/>
            <person name="Pereira M.F."/>
            <person name="Perotto S."/>
            <person name="Peter M."/>
            <person name="Pfister S."/>
            <person name="Riley R."/>
            <person name="Sitrit Y."/>
            <person name="Stielow J.B."/>
            <person name="Szollosi G."/>
            <person name="Zifcakova L."/>
            <person name="Stursova M."/>
            <person name="Spatafora J.W."/>
            <person name="Tedersoo L."/>
            <person name="Vaario L.M."/>
            <person name="Yamada A."/>
            <person name="Yan M."/>
            <person name="Wang P."/>
            <person name="Xu J."/>
            <person name="Bruns T."/>
            <person name="Baldrian P."/>
            <person name="Vilgalys R."/>
            <person name="Dunand C."/>
            <person name="Henrissat B."/>
            <person name="Grigoriev I.V."/>
            <person name="Hibbett D."/>
            <person name="Nagy L.G."/>
            <person name="Martin F.M."/>
        </authorList>
    </citation>
    <scope>NUCLEOTIDE SEQUENCE</scope>
    <source>
        <strain evidence="3">UP504</strain>
    </source>
</reference>
<protein>
    <submittedName>
        <fullName evidence="3">Uncharacterized protein</fullName>
    </submittedName>
</protein>
<evidence type="ECO:0000256" key="2">
    <source>
        <dbReference type="SAM" id="MobiDB-lite"/>
    </source>
</evidence>
<proteinExistence type="predicted"/>
<name>A0A9P6DT40_9AGAM</name>
<dbReference type="EMBL" id="MU128967">
    <property type="protein sequence ID" value="KAF9513891.1"/>
    <property type="molecule type" value="Genomic_DNA"/>
</dbReference>
<organism evidence="3 4">
    <name type="scientific">Hydnum rufescens UP504</name>
    <dbReference type="NCBI Taxonomy" id="1448309"/>
    <lineage>
        <taxon>Eukaryota</taxon>
        <taxon>Fungi</taxon>
        <taxon>Dikarya</taxon>
        <taxon>Basidiomycota</taxon>
        <taxon>Agaricomycotina</taxon>
        <taxon>Agaricomycetes</taxon>
        <taxon>Cantharellales</taxon>
        <taxon>Hydnaceae</taxon>
        <taxon>Hydnum</taxon>
    </lineage>
</organism>
<feature type="region of interest" description="Disordered" evidence="2">
    <location>
        <begin position="204"/>
        <end position="244"/>
    </location>
</feature>
<evidence type="ECO:0000313" key="4">
    <source>
        <dbReference type="Proteomes" id="UP000886523"/>
    </source>
</evidence>
<feature type="compositionally biased region" description="Acidic residues" evidence="2">
    <location>
        <begin position="459"/>
        <end position="486"/>
    </location>
</feature>
<gene>
    <name evidence="3" type="ORF">BS47DRAFT_1343711</name>
</gene>
<keyword evidence="1" id="KW-0175">Coiled coil</keyword>
<comment type="caution">
    <text evidence="3">The sequence shown here is derived from an EMBL/GenBank/DDBJ whole genome shotgun (WGS) entry which is preliminary data.</text>
</comment>